<sequence>MLNARAFLRREQLHLKDASDLWQFRMLNLRAELRGFLDSILVGLQHRYFSKLIPAVVHLGVLLRWFSLDIPNEIGSKGDTMRADSSKRITVLIQGPHDS</sequence>
<dbReference type="EMBL" id="CP133616">
    <property type="protein sequence ID" value="WMV29873.1"/>
    <property type="molecule type" value="Genomic_DNA"/>
</dbReference>
<name>A0AAF0TYI8_SOLVR</name>
<dbReference type="Proteomes" id="UP001234989">
    <property type="component" value="Chromosome 5"/>
</dbReference>
<reference evidence="1" key="1">
    <citation type="submission" date="2023-08" db="EMBL/GenBank/DDBJ databases">
        <title>A de novo genome assembly of Solanum verrucosum Schlechtendal, a Mexican diploid species geographically isolated from the other diploid A-genome species in potato relatives.</title>
        <authorList>
            <person name="Hosaka K."/>
        </authorList>
    </citation>
    <scope>NUCLEOTIDE SEQUENCE</scope>
    <source>
        <tissue evidence="1">Young leaves</tissue>
    </source>
</reference>
<keyword evidence="2" id="KW-1185">Reference proteome</keyword>
<organism evidence="1 2">
    <name type="scientific">Solanum verrucosum</name>
    <dbReference type="NCBI Taxonomy" id="315347"/>
    <lineage>
        <taxon>Eukaryota</taxon>
        <taxon>Viridiplantae</taxon>
        <taxon>Streptophyta</taxon>
        <taxon>Embryophyta</taxon>
        <taxon>Tracheophyta</taxon>
        <taxon>Spermatophyta</taxon>
        <taxon>Magnoliopsida</taxon>
        <taxon>eudicotyledons</taxon>
        <taxon>Gunneridae</taxon>
        <taxon>Pentapetalae</taxon>
        <taxon>asterids</taxon>
        <taxon>lamiids</taxon>
        <taxon>Solanales</taxon>
        <taxon>Solanaceae</taxon>
        <taxon>Solanoideae</taxon>
        <taxon>Solaneae</taxon>
        <taxon>Solanum</taxon>
    </lineage>
</organism>
<proteinExistence type="predicted"/>
<evidence type="ECO:0000313" key="1">
    <source>
        <dbReference type="EMBL" id="WMV29873.1"/>
    </source>
</evidence>
<gene>
    <name evidence="1" type="ORF">MTR67_023258</name>
</gene>
<dbReference type="AlphaFoldDB" id="A0AAF0TYI8"/>
<evidence type="ECO:0000313" key="2">
    <source>
        <dbReference type="Proteomes" id="UP001234989"/>
    </source>
</evidence>
<accession>A0AAF0TYI8</accession>
<protein>
    <submittedName>
        <fullName evidence="1">Uncharacterized protein</fullName>
    </submittedName>
</protein>